<feature type="transmembrane region" description="Helical" evidence="8">
    <location>
        <begin position="169"/>
        <end position="189"/>
    </location>
</feature>
<dbReference type="Gene3D" id="1.20.1250.20">
    <property type="entry name" value="MFS general substrate transporter like domains"/>
    <property type="match status" value="1"/>
</dbReference>
<evidence type="ECO:0000256" key="7">
    <source>
        <dbReference type="ARBA" id="ARBA00023136"/>
    </source>
</evidence>
<dbReference type="GeneID" id="64406028"/>
<dbReference type="Gene3D" id="1.20.1720.10">
    <property type="entry name" value="Multidrug resistance protein D"/>
    <property type="match status" value="1"/>
</dbReference>
<feature type="transmembrane region" description="Helical" evidence="8">
    <location>
        <begin position="230"/>
        <end position="252"/>
    </location>
</feature>
<feature type="domain" description="Major facilitator superfamily (MFS) profile" evidence="9">
    <location>
        <begin position="15"/>
        <end position="468"/>
    </location>
</feature>
<evidence type="ECO:0000313" key="10">
    <source>
        <dbReference type="EMBL" id="VEH69267.1"/>
    </source>
</evidence>
<dbReference type="EMBL" id="LR134406">
    <property type="protein sequence ID" value="VEH69267.1"/>
    <property type="molecule type" value="Genomic_DNA"/>
</dbReference>
<dbReference type="InterPro" id="IPR020846">
    <property type="entry name" value="MFS_dom"/>
</dbReference>
<feature type="transmembrane region" description="Helical" evidence="8">
    <location>
        <begin position="48"/>
        <end position="68"/>
    </location>
</feature>
<gene>
    <name evidence="10" type="primary">emrB</name>
    <name evidence="10" type="ORF">NCTC12967_00532</name>
</gene>
<keyword evidence="11" id="KW-1185">Reference proteome</keyword>
<dbReference type="InterPro" id="IPR011701">
    <property type="entry name" value="MFS"/>
</dbReference>
<feature type="transmembrane region" description="Helical" evidence="8">
    <location>
        <begin position="440"/>
        <end position="462"/>
    </location>
</feature>
<feature type="transmembrane region" description="Helical" evidence="8">
    <location>
        <begin position="80"/>
        <end position="100"/>
    </location>
</feature>
<evidence type="ECO:0000259" key="9">
    <source>
        <dbReference type="PROSITE" id="PS50850"/>
    </source>
</evidence>
<evidence type="ECO:0000256" key="4">
    <source>
        <dbReference type="ARBA" id="ARBA00022475"/>
    </source>
</evidence>
<comment type="subcellular location">
    <subcellularLocation>
        <location evidence="1">Cell membrane</location>
        <topology evidence="1">Multi-pass membrane protein</topology>
    </subcellularLocation>
</comment>
<dbReference type="GO" id="GO:0005886">
    <property type="term" value="C:plasma membrane"/>
    <property type="evidence" value="ECO:0007669"/>
    <property type="project" value="UniProtKB-SubCell"/>
</dbReference>
<feature type="transmembrane region" description="Helical" evidence="8">
    <location>
        <begin position="306"/>
        <end position="325"/>
    </location>
</feature>
<dbReference type="FunFam" id="1.20.1720.10:FF:000021">
    <property type="entry name" value="Drug resistance transporter, EmrB/QacA subfamily"/>
    <property type="match status" value="1"/>
</dbReference>
<keyword evidence="5 8" id="KW-0812">Transmembrane</keyword>
<evidence type="ECO:0000256" key="5">
    <source>
        <dbReference type="ARBA" id="ARBA00022692"/>
    </source>
</evidence>
<feature type="transmembrane region" description="Helical" evidence="8">
    <location>
        <begin position="273"/>
        <end position="294"/>
    </location>
</feature>
<feature type="transmembrane region" description="Helical" evidence="8">
    <location>
        <begin position="140"/>
        <end position="163"/>
    </location>
</feature>
<dbReference type="RefSeq" id="WP_061788229.1">
    <property type="nucleotide sequence ID" value="NZ_CAJZDL010000034.1"/>
</dbReference>
<accession>A0A448MVT7</accession>
<comment type="similarity">
    <text evidence="2">Belongs to the major facilitator superfamily. EmrB family.</text>
</comment>
<name>A0A448MVT7_9ACTN</name>
<dbReference type="Proteomes" id="UP000273044">
    <property type="component" value="Chromosome"/>
</dbReference>
<sequence length="471" mass="49598">MSQPAPDEQPMAWRSLWAMVVGFFMILVDSTIVTVATPTIMRELGADVTSVVWVTSAYLLAYAVPLLITGRLGDRFGPKLVYLIGLVVFTLASLGCGLTTTIELLIAARVVQGLGAALMTPQTMTVITRVFPPHQRGTAMAVWGATAGLAMLVGPMLGGLLIGLLGWEWIFFINIPIGAAGYIAAHHLVPDLEQHPHRFDWPGVTLSGIGLFCIVFGLQEASTHDWGVIAGPISVGSLLVVGVCFLAAFVVWQRFNPNEPLMPLKLFGDRNFSVANLAIALVGMTSVATPYPLMIWAQQARGLSPLFAALVNAPSAVVTLIVAKWSGQLVNRVHPRYLTVTGGLVWASSLLAAGHFLDTTTPVWVPVVLLTFTGVASSLVFGPLSTAATANLPITYAGAGSGVYNATRQVGSVLGSAVVATVMSTLLATSPQTPDGIASAMSGTLLLPAASILAVGVIACFLERPKHQRKN</sequence>
<dbReference type="InterPro" id="IPR036259">
    <property type="entry name" value="MFS_trans_sf"/>
</dbReference>
<evidence type="ECO:0000256" key="6">
    <source>
        <dbReference type="ARBA" id="ARBA00022989"/>
    </source>
</evidence>
<dbReference type="GO" id="GO:0022857">
    <property type="term" value="F:transmembrane transporter activity"/>
    <property type="evidence" value="ECO:0007669"/>
    <property type="project" value="InterPro"/>
</dbReference>
<proteinExistence type="inferred from homology"/>
<evidence type="ECO:0000256" key="1">
    <source>
        <dbReference type="ARBA" id="ARBA00004651"/>
    </source>
</evidence>
<dbReference type="PANTHER" id="PTHR42718">
    <property type="entry name" value="MAJOR FACILITATOR SUPERFAMILY MULTIDRUG TRANSPORTER MFSC"/>
    <property type="match status" value="1"/>
</dbReference>
<feature type="transmembrane region" description="Helical" evidence="8">
    <location>
        <begin position="201"/>
        <end position="218"/>
    </location>
</feature>
<evidence type="ECO:0000256" key="8">
    <source>
        <dbReference type="SAM" id="Phobius"/>
    </source>
</evidence>
<dbReference type="PROSITE" id="PS50850">
    <property type="entry name" value="MFS"/>
    <property type="match status" value="1"/>
</dbReference>
<keyword evidence="7 8" id="KW-0472">Membrane</keyword>
<dbReference type="SUPFAM" id="SSF103473">
    <property type="entry name" value="MFS general substrate transporter"/>
    <property type="match status" value="1"/>
</dbReference>
<reference evidence="10 11" key="1">
    <citation type="submission" date="2018-12" db="EMBL/GenBank/DDBJ databases">
        <authorList>
            <consortium name="Pathogen Informatics"/>
        </authorList>
    </citation>
    <scope>NUCLEOTIDE SEQUENCE [LARGE SCALE GENOMIC DNA]</scope>
    <source>
        <strain evidence="10 11">NCTC12967</strain>
    </source>
</reference>
<feature type="transmembrane region" description="Helical" evidence="8">
    <location>
        <begin position="12"/>
        <end position="36"/>
    </location>
</feature>
<feature type="transmembrane region" description="Helical" evidence="8">
    <location>
        <begin position="106"/>
        <end position="128"/>
    </location>
</feature>
<evidence type="ECO:0000256" key="2">
    <source>
        <dbReference type="ARBA" id="ARBA00008537"/>
    </source>
</evidence>
<keyword evidence="6 8" id="KW-1133">Transmembrane helix</keyword>
<evidence type="ECO:0000313" key="11">
    <source>
        <dbReference type="Proteomes" id="UP000273044"/>
    </source>
</evidence>
<dbReference type="NCBIfam" id="TIGR00711">
    <property type="entry name" value="efflux_EmrB"/>
    <property type="match status" value="1"/>
</dbReference>
<dbReference type="PANTHER" id="PTHR42718:SF42">
    <property type="entry name" value="EXPORT PROTEIN"/>
    <property type="match status" value="1"/>
</dbReference>
<keyword evidence="4" id="KW-1003">Cell membrane</keyword>
<evidence type="ECO:0000256" key="3">
    <source>
        <dbReference type="ARBA" id="ARBA00022448"/>
    </source>
</evidence>
<organism evidence="10 11">
    <name type="scientific">Arachnia propionica</name>
    <dbReference type="NCBI Taxonomy" id="1750"/>
    <lineage>
        <taxon>Bacteria</taxon>
        <taxon>Bacillati</taxon>
        <taxon>Actinomycetota</taxon>
        <taxon>Actinomycetes</taxon>
        <taxon>Propionibacteriales</taxon>
        <taxon>Propionibacteriaceae</taxon>
        <taxon>Arachnia</taxon>
    </lineage>
</organism>
<dbReference type="PRINTS" id="PR01036">
    <property type="entry name" value="TCRTETB"/>
</dbReference>
<dbReference type="AlphaFoldDB" id="A0A448MVT7"/>
<feature type="transmembrane region" description="Helical" evidence="8">
    <location>
        <begin position="363"/>
        <end position="389"/>
    </location>
</feature>
<dbReference type="InterPro" id="IPR004638">
    <property type="entry name" value="EmrB-like"/>
</dbReference>
<dbReference type="Pfam" id="PF07690">
    <property type="entry name" value="MFS_1"/>
    <property type="match status" value="1"/>
</dbReference>
<keyword evidence="3" id="KW-0813">Transport</keyword>
<feature type="transmembrane region" description="Helical" evidence="8">
    <location>
        <begin position="337"/>
        <end position="357"/>
    </location>
</feature>
<protein>
    <submittedName>
        <fullName evidence="10">Multidrug resistance protein B</fullName>
    </submittedName>
</protein>